<comment type="caution">
    <text evidence="1">The sequence shown here is derived from an EMBL/GenBank/DDBJ whole genome shotgun (WGS) entry which is preliminary data.</text>
</comment>
<dbReference type="OrthoDB" id="6169037at2"/>
<reference evidence="1 2" key="1">
    <citation type="submission" date="2019-03" db="EMBL/GenBank/DDBJ databases">
        <title>Genomic Encyclopedia of Type Strains, Phase IV (KMG-IV): sequencing the most valuable type-strain genomes for metagenomic binning, comparative biology and taxonomic classification.</title>
        <authorList>
            <person name="Goeker M."/>
        </authorList>
    </citation>
    <scope>NUCLEOTIDE SEQUENCE [LARGE SCALE GENOMIC DNA]</scope>
    <source>
        <strain evidence="1 2">DSM 13605</strain>
    </source>
</reference>
<dbReference type="RefSeq" id="WP_114959023.1">
    <property type="nucleotide sequence ID" value="NZ_MSZW01000060.1"/>
</dbReference>
<dbReference type="AlphaFoldDB" id="A0A4R3NF84"/>
<name>A0A4R3NF84_9GAMM</name>
<evidence type="ECO:0000313" key="1">
    <source>
        <dbReference type="EMBL" id="TCT25899.1"/>
    </source>
</evidence>
<organism evidence="1 2">
    <name type="scientific">Thermomonas haemolytica</name>
    <dbReference type="NCBI Taxonomy" id="141949"/>
    <lineage>
        <taxon>Bacteria</taxon>
        <taxon>Pseudomonadati</taxon>
        <taxon>Pseudomonadota</taxon>
        <taxon>Gammaproteobacteria</taxon>
        <taxon>Lysobacterales</taxon>
        <taxon>Lysobacteraceae</taxon>
        <taxon>Thermomonas</taxon>
    </lineage>
</organism>
<sequence>MFTIAPPDAFWYPVTVALIDADGKRTQHQFEARFKRYSRTQFEALVQRLQSGEQTDLALAEDVLVGWRGVQDAEGQEVAFSAATRDALLDIWPVLPAVVGAFIEAHSPEGRAKN</sequence>
<protein>
    <submittedName>
        <fullName evidence="1">Uncharacterized protein</fullName>
    </submittedName>
</protein>
<accession>A0A4R3NF84</accession>
<evidence type="ECO:0000313" key="2">
    <source>
        <dbReference type="Proteomes" id="UP000295414"/>
    </source>
</evidence>
<dbReference type="Proteomes" id="UP000295414">
    <property type="component" value="Unassembled WGS sequence"/>
</dbReference>
<gene>
    <name evidence="1" type="ORF">EDC34_101225</name>
</gene>
<proteinExistence type="predicted"/>
<keyword evidence="2" id="KW-1185">Reference proteome</keyword>
<dbReference type="EMBL" id="SMAP01000001">
    <property type="protein sequence ID" value="TCT25899.1"/>
    <property type="molecule type" value="Genomic_DNA"/>
</dbReference>